<dbReference type="GO" id="GO:0012505">
    <property type="term" value="C:endomembrane system"/>
    <property type="evidence" value="ECO:0007669"/>
    <property type="project" value="UniProtKB-SubCell"/>
</dbReference>
<dbReference type="CDD" id="cd00112">
    <property type="entry name" value="LDLa"/>
    <property type="match status" value="1"/>
</dbReference>
<protein>
    <submittedName>
        <fullName evidence="12">Uncharacterized protein</fullName>
    </submittedName>
</protein>
<reference evidence="12" key="2">
    <citation type="submission" date="2025-08" db="UniProtKB">
        <authorList>
            <consortium name="Ensembl"/>
        </authorList>
    </citation>
    <scope>IDENTIFICATION</scope>
</reference>
<keyword evidence="6 11" id="KW-0472">Membrane</keyword>
<comment type="subcellular location">
    <subcellularLocation>
        <location evidence="2">Endomembrane system</location>
    </subcellularLocation>
    <subcellularLocation>
        <location evidence="1">Membrane</location>
        <topology evidence="1">Single-pass membrane protein</topology>
    </subcellularLocation>
</comment>
<evidence type="ECO:0000256" key="9">
    <source>
        <dbReference type="ARBA" id="ARBA00023180"/>
    </source>
</evidence>
<dbReference type="InterPro" id="IPR002172">
    <property type="entry name" value="LDrepeatLR_classA_rpt"/>
</dbReference>
<evidence type="ECO:0000256" key="8">
    <source>
        <dbReference type="ARBA" id="ARBA00023170"/>
    </source>
</evidence>
<reference evidence="12" key="3">
    <citation type="submission" date="2025-09" db="UniProtKB">
        <authorList>
            <consortium name="Ensembl"/>
        </authorList>
    </citation>
    <scope>IDENTIFICATION</scope>
</reference>
<dbReference type="Gene3D" id="4.10.400.10">
    <property type="entry name" value="Low-density Lipoprotein Receptor"/>
    <property type="match status" value="1"/>
</dbReference>
<keyword evidence="13" id="KW-1185">Reference proteome</keyword>
<evidence type="ECO:0000256" key="3">
    <source>
        <dbReference type="ARBA" id="ARBA00022692"/>
    </source>
</evidence>
<keyword evidence="4" id="KW-0677">Repeat</keyword>
<feature type="disulfide bond" evidence="10">
    <location>
        <begin position="70"/>
        <end position="85"/>
    </location>
</feature>
<feature type="disulfide bond" evidence="10">
    <location>
        <begin position="51"/>
        <end position="63"/>
    </location>
</feature>
<dbReference type="SUPFAM" id="SSF57424">
    <property type="entry name" value="LDL receptor-like module"/>
    <property type="match status" value="1"/>
</dbReference>
<keyword evidence="7 10" id="KW-1015">Disulfide bond</keyword>
<evidence type="ECO:0000256" key="5">
    <source>
        <dbReference type="ARBA" id="ARBA00022989"/>
    </source>
</evidence>
<organism evidence="12 13">
    <name type="scientific">Gasterosteus aculeatus aculeatus</name>
    <name type="common">three-spined stickleback</name>
    <dbReference type="NCBI Taxonomy" id="481459"/>
    <lineage>
        <taxon>Eukaryota</taxon>
        <taxon>Metazoa</taxon>
        <taxon>Chordata</taxon>
        <taxon>Craniata</taxon>
        <taxon>Vertebrata</taxon>
        <taxon>Euteleostomi</taxon>
        <taxon>Actinopterygii</taxon>
        <taxon>Neopterygii</taxon>
        <taxon>Teleostei</taxon>
        <taxon>Neoteleostei</taxon>
        <taxon>Acanthomorphata</taxon>
        <taxon>Eupercaria</taxon>
        <taxon>Perciformes</taxon>
        <taxon>Cottioidei</taxon>
        <taxon>Gasterosteales</taxon>
        <taxon>Gasterosteidae</taxon>
        <taxon>Gasterosteus</taxon>
    </lineage>
</organism>
<dbReference type="Pfam" id="PF00057">
    <property type="entry name" value="Ldl_recept_a"/>
    <property type="match status" value="1"/>
</dbReference>
<dbReference type="InterPro" id="IPR036055">
    <property type="entry name" value="LDL_receptor-like_sf"/>
</dbReference>
<dbReference type="SMART" id="SM00192">
    <property type="entry name" value="LDLa"/>
    <property type="match status" value="1"/>
</dbReference>
<feature type="transmembrane region" description="Helical" evidence="11">
    <location>
        <begin position="16"/>
        <end position="49"/>
    </location>
</feature>
<evidence type="ECO:0000256" key="1">
    <source>
        <dbReference type="ARBA" id="ARBA00004167"/>
    </source>
</evidence>
<dbReference type="Ensembl" id="ENSGACT00000054510.1">
    <property type="protein sequence ID" value="ENSGACP00000071671.1"/>
    <property type="gene ID" value="ENSGACG00000024180.1"/>
</dbReference>
<dbReference type="Proteomes" id="UP000007635">
    <property type="component" value="Unassembled WGS sequence"/>
</dbReference>
<feature type="disulfide bond" evidence="10">
    <location>
        <begin position="58"/>
        <end position="76"/>
    </location>
</feature>
<proteinExistence type="predicted"/>
<keyword evidence="9" id="KW-0325">Glycoprotein</keyword>
<keyword evidence="8" id="KW-0675">Receptor</keyword>
<keyword evidence="3 11" id="KW-0812">Transmembrane</keyword>
<dbReference type="AlphaFoldDB" id="A0AAQ4SA13"/>
<keyword evidence="5 11" id="KW-1133">Transmembrane helix</keyword>
<accession>A0AAQ4SA13</accession>
<evidence type="ECO:0000256" key="10">
    <source>
        <dbReference type="PROSITE-ProRule" id="PRU00124"/>
    </source>
</evidence>
<evidence type="ECO:0000256" key="7">
    <source>
        <dbReference type="ARBA" id="ARBA00023157"/>
    </source>
</evidence>
<evidence type="ECO:0000256" key="6">
    <source>
        <dbReference type="ARBA" id="ARBA00023136"/>
    </source>
</evidence>
<evidence type="ECO:0000256" key="4">
    <source>
        <dbReference type="ARBA" id="ARBA00022737"/>
    </source>
</evidence>
<evidence type="ECO:0000256" key="11">
    <source>
        <dbReference type="SAM" id="Phobius"/>
    </source>
</evidence>
<dbReference type="FunFam" id="4.10.400.10:FF:000045">
    <property type="entry name" value="Low-density lipoprotein receptor-related protein 2"/>
    <property type="match status" value="1"/>
</dbReference>
<name>A0AAQ4SA13_GASAC</name>
<sequence length="90" mass="10071">HSNPSPYKPLYGMSPILYILIVLLVPPQVLSTFLLFSVISIMCSLFSIAECEASQMKCRNGRCKPKFWECDGFDDCGDGSDEENCGGWNR</sequence>
<reference evidence="12 13" key="1">
    <citation type="journal article" date="2021" name="G3 (Bethesda)">
        <title>Improved contiguity of the threespine stickleback genome using long-read sequencing.</title>
        <authorList>
            <person name="Nath S."/>
            <person name="Shaw D.E."/>
            <person name="White M.A."/>
        </authorList>
    </citation>
    <scope>NUCLEOTIDE SEQUENCE [LARGE SCALE GENOMIC DNA]</scope>
    <source>
        <strain evidence="12 13">Lake Benthic</strain>
    </source>
</reference>
<dbReference type="GO" id="GO:0016020">
    <property type="term" value="C:membrane"/>
    <property type="evidence" value="ECO:0007669"/>
    <property type="project" value="UniProtKB-SubCell"/>
</dbReference>
<evidence type="ECO:0000313" key="12">
    <source>
        <dbReference type="Ensembl" id="ENSGACP00000071671.1"/>
    </source>
</evidence>
<dbReference type="PROSITE" id="PS50068">
    <property type="entry name" value="LDLRA_2"/>
    <property type="match status" value="1"/>
</dbReference>
<evidence type="ECO:0000313" key="13">
    <source>
        <dbReference type="Proteomes" id="UP000007635"/>
    </source>
</evidence>
<evidence type="ECO:0000256" key="2">
    <source>
        <dbReference type="ARBA" id="ARBA00004308"/>
    </source>
</evidence>